<evidence type="ECO:0000313" key="1">
    <source>
        <dbReference type="EMBL" id="POZ49659.1"/>
    </source>
</evidence>
<dbReference type="AlphaFoldDB" id="A0A2S5CFS7"/>
<protein>
    <submittedName>
        <fullName evidence="1">Uncharacterized protein</fullName>
    </submittedName>
</protein>
<sequence length="149" mass="17306">MSLPIPIMVSVFQALVQAQNESDKHQREIQLQTHIVNLQHSYSMAKLQAEKEIIQNIISLAKHSYDRKMDFLTDAYHQVQCLISNYHQTLLAEQTELRNRRFDSSLSRNEKMQIESRLSDVSVTLIDLTALNQRMSYDFISLTLSINPL</sequence>
<dbReference type="RefSeq" id="WP_146054722.1">
    <property type="nucleotide sequence ID" value="NZ_PGFZ01000034.1"/>
</dbReference>
<name>A0A2S5CFS7_9GAMM</name>
<proteinExistence type="predicted"/>
<evidence type="ECO:0000313" key="2">
    <source>
        <dbReference type="Proteomes" id="UP000237423"/>
    </source>
</evidence>
<reference evidence="1 2" key="1">
    <citation type="submission" date="2017-11" db="EMBL/GenBank/DDBJ databases">
        <title>Draft Genome Sequence of Methylobacter psychrotolerans Sph1T, an Obligate Methanotroph from Low-Temperature Environments.</title>
        <authorList>
            <person name="Oshkin I.Y."/>
            <person name="Miroshnikov K."/>
            <person name="Belova S.E."/>
            <person name="Korzhenkov A."/>
            <person name="Toshchakov S.V."/>
            <person name="Dedysh S.N."/>
        </authorList>
    </citation>
    <scope>NUCLEOTIDE SEQUENCE [LARGE SCALE GENOMIC DNA]</scope>
    <source>
        <strain evidence="1 2">Sph1</strain>
    </source>
</reference>
<comment type="caution">
    <text evidence="1">The sequence shown here is derived from an EMBL/GenBank/DDBJ whole genome shotgun (WGS) entry which is preliminary data.</text>
</comment>
<dbReference type="EMBL" id="PGFZ01000034">
    <property type="protein sequence ID" value="POZ49659.1"/>
    <property type="molecule type" value="Genomic_DNA"/>
</dbReference>
<dbReference type="Proteomes" id="UP000237423">
    <property type="component" value="Unassembled WGS sequence"/>
</dbReference>
<organism evidence="1 2">
    <name type="scientific">Methylovulum psychrotolerans</name>
    <dbReference type="NCBI Taxonomy" id="1704499"/>
    <lineage>
        <taxon>Bacteria</taxon>
        <taxon>Pseudomonadati</taxon>
        <taxon>Pseudomonadota</taxon>
        <taxon>Gammaproteobacteria</taxon>
        <taxon>Methylococcales</taxon>
        <taxon>Methylococcaceae</taxon>
        <taxon>Methylovulum</taxon>
    </lineage>
</organism>
<gene>
    <name evidence="1" type="ORF">AADEFJLK_04575</name>
</gene>
<accession>A0A2S5CFS7</accession>